<dbReference type="GO" id="GO:0061136">
    <property type="term" value="P:regulation of proteasomal protein catabolic process"/>
    <property type="evidence" value="ECO:0007669"/>
    <property type="project" value="TreeGrafter"/>
</dbReference>
<proteinExistence type="inferred from homology"/>
<dbReference type="Gene3D" id="3.90.70.10">
    <property type="entry name" value="Cysteine proteinases"/>
    <property type="match status" value="1"/>
</dbReference>
<dbReference type="SUPFAM" id="SSF54001">
    <property type="entry name" value="Cysteine proteinases"/>
    <property type="match status" value="1"/>
</dbReference>
<accession>A0AAV9I896</accession>
<gene>
    <name evidence="8" type="ORF">GAYE_PCTG70G1477</name>
</gene>
<dbReference type="InterPro" id="IPR038765">
    <property type="entry name" value="Papain-like_cys_pep_sf"/>
</dbReference>
<dbReference type="InterPro" id="IPR044635">
    <property type="entry name" value="UBP14-like"/>
</dbReference>
<dbReference type="GO" id="GO:0004843">
    <property type="term" value="F:cysteine-type deubiquitinase activity"/>
    <property type="evidence" value="ECO:0007669"/>
    <property type="project" value="UniProtKB-UniRule"/>
</dbReference>
<dbReference type="PANTHER" id="PTHR43982">
    <property type="entry name" value="UBIQUITIN CARBOXYL-TERMINAL HYDROLASE"/>
    <property type="match status" value="1"/>
</dbReference>
<dbReference type="Proteomes" id="UP001300502">
    <property type="component" value="Unassembled WGS sequence"/>
</dbReference>
<evidence type="ECO:0000259" key="7">
    <source>
        <dbReference type="PROSITE" id="PS50235"/>
    </source>
</evidence>
<keyword evidence="5 6" id="KW-0788">Thiol protease</keyword>
<dbReference type="Pfam" id="PF00443">
    <property type="entry name" value="UCH"/>
    <property type="match status" value="1"/>
</dbReference>
<dbReference type="CDD" id="cd16104">
    <property type="entry name" value="Ubl_USP14_like"/>
    <property type="match status" value="1"/>
</dbReference>
<dbReference type="PANTHER" id="PTHR43982:SF1">
    <property type="entry name" value="UBIQUITIN CARBOXYL-TERMINAL HYDROLASE 14"/>
    <property type="match status" value="1"/>
</dbReference>
<evidence type="ECO:0000256" key="4">
    <source>
        <dbReference type="ARBA" id="ARBA00022801"/>
    </source>
</evidence>
<dbReference type="InterPro" id="IPR000626">
    <property type="entry name" value="Ubiquitin-like_dom"/>
</dbReference>
<evidence type="ECO:0000256" key="1">
    <source>
        <dbReference type="ARBA" id="ARBA00000707"/>
    </source>
</evidence>
<dbReference type="GO" id="GO:0043161">
    <property type="term" value="P:proteasome-mediated ubiquitin-dependent protein catabolic process"/>
    <property type="evidence" value="ECO:0007669"/>
    <property type="project" value="InterPro"/>
</dbReference>
<name>A0AAV9I896_9RHOD</name>
<keyword evidence="3 6" id="KW-0833">Ubl conjugation pathway</keyword>
<dbReference type="PROSITE" id="PS00973">
    <property type="entry name" value="USP_2"/>
    <property type="match status" value="1"/>
</dbReference>
<dbReference type="InterPro" id="IPR001394">
    <property type="entry name" value="Peptidase_C19_UCH"/>
</dbReference>
<comment type="similarity">
    <text evidence="6">Belongs to the peptidase C19 family.</text>
</comment>
<dbReference type="EC" id="3.4.19.12" evidence="6"/>
<dbReference type="Pfam" id="PF00240">
    <property type="entry name" value="ubiquitin"/>
    <property type="match status" value="1"/>
</dbReference>
<organism evidence="8 9">
    <name type="scientific">Galdieria yellowstonensis</name>
    <dbReference type="NCBI Taxonomy" id="3028027"/>
    <lineage>
        <taxon>Eukaryota</taxon>
        <taxon>Rhodophyta</taxon>
        <taxon>Bangiophyceae</taxon>
        <taxon>Galdieriales</taxon>
        <taxon>Galdieriaceae</taxon>
        <taxon>Galdieria</taxon>
    </lineage>
</organism>
<keyword evidence="2 6" id="KW-0645">Protease</keyword>
<dbReference type="SMART" id="SM00213">
    <property type="entry name" value="UBQ"/>
    <property type="match status" value="1"/>
</dbReference>
<feature type="domain" description="USP" evidence="7">
    <location>
        <begin position="106"/>
        <end position="449"/>
    </location>
</feature>
<evidence type="ECO:0000256" key="6">
    <source>
        <dbReference type="RuleBase" id="RU366025"/>
    </source>
</evidence>
<dbReference type="GO" id="GO:0016579">
    <property type="term" value="P:protein deubiquitination"/>
    <property type="evidence" value="ECO:0007669"/>
    <property type="project" value="InterPro"/>
</dbReference>
<dbReference type="InterPro" id="IPR018200">
    <property type="entry name" value="USP_CS"/>
</dbReference>
<protein>
    <recommendedName>
        <fullName evidence="6">Ubiquitin carboxyl-terminal hydrolase</fullName>
        <ecNumber evidence="6">3.4.19.12</ecNumber>
    </recommendedName>
</protein>
<dbReference type="PROSITE" id="PS00972">
    <property type="entry name" value="USP_1"/>
    <property type="match status" value="1"/>
</dbReference>
<evidence type="ECO:0000256" key="2">
    <source>
        <dbReference type="ARBA" id="ARBA00022670"/>
    </source>
</evidence>
<evidence type="ECO:0000313" key="9">
    <source>
        <dbReference type="Proteomes" id="UP001300502"/>
    </source>
</evidence>
<comment type="catalytic activity">
    <reaction evidence="1 6">
        <text>Thiol-dependent hydrolysis of ester, thioester, amide, peptide and isopeptide bonds formed by the C-terminal Gly of ubiquitin (a 76-residue protein attached to proteins as an intracellular targeting signal).</text>
        <dbReference type="EC" id="3.4.19.12"/>
    </reaction>
</comment>
<dbReference type="InterPro" id="IPR029071">
    <property type="entry name" value="Ubiquitin-like_domsf"/>
</dbReference>
<dbReference type="GO" id="GO:0070628">
    <property type="term" value="F:proteasome binding"/>
    <property type="evidence" value="ECO:0007669"/>
    <property type="project" value="TreeGrafter"/>
</dbReference>
<comment type="caution">
    <text evidence="8">The sequence shown here is derived from an EMBL/GenBank/DDBJ whole genome shotgun (WGS) entry which is preliminary data.</text>
</comment>
<dbReference type="SUPFAM" id="SSF54236">
    <property type="entry name" value="Ubiquitin-like"/>
    <property type="match status" value="1"/>
</dbReference>
<dbReference type="PROSITE" id="PS50235">
    <property type="entry name" value="USP_3"/>
    <property type="match status" value="1"/>
</dbReference>
<reference evidence="8 9" key="1">
    <citation type="submission" date="2022-07" db="EMBL/GenBank/DDBJ databases">
        <title>Genome-wide signatures of adaptation to extreme environments.</title>
        <authorList>
            <person name="Cho C.H."/>
            <person name="Yoon H.S."/>
        </authorList>
    </citation>
    <scope>NUCLEOTIDE SEQUENCE [LARGE SCALE GENOMIC DNA]</scope>
    <source>
        <strain evidence="8 9">108.79 E11</strain>
    </source>
</reference>
<dbReference type="AlphaFoldDB" id="A0AAV9I896"/>
<keyword evidence="4 6" id="KW-0378">Hydrolase</keyword>
<dbReference type="Gene3D" id="3.10.20.90">
    <property type="entry name" value="Phosphatidylinositol 3-kinase Catalytic Subunit, Chain A, domain 1"/>
    <property type="match status" value="1"/>
</dbReference>
<sequence length="454" mass="51710">MTIVQVKWQKQKFSVNIDKTQPIRVFQEELYRLTQVPPERQTILGFKGGKLSKDKDWDSCGLKENMSIVLIGSADEVPKAPTTVQFVEDVAPNEDNADNWLVDLPCGMVNVGNTCYLNATVQCLSKVDELCRALRGLVVIQSQRNASQELIMALSQVFISLHTKPCKGPIVPFDLLQKLRAVNPQFQERTQGGGYCQQDAEECWSTLLAHCHQVLVSPSLLSMSRFPFGDSVVDFLFGIELETVDTCLESHEEAPRRRREVVRCLKCHISQNTSHLEQGLKEGLETTIELHAESLGKSVLWNRKSRISRLPPYLCVQFVRFFWKATEQVKAKILKNVSFPLRLNMSELVTDELQQSFTSTSNGSLEEDPSRLLDSHYELIAVLTHQGRAADAGHYVAWVRQEEKDNNNRSSKWYKLDDDKVSYCTEEDIQRLSGGGDWHMAYLCFYRQRGYSIP</sequence>
<keyword evidence="9" id="KW-1185">Reference proteome</keyword>
<evidence type="ECO:0000256" key="5">
    <source>
        <dbReference type="ARBA" id="ARBA00022807"/>
    </source>
</evidence>
<evidence type="ECO:0000256" key="3">
    <source>
        <dbReference type="ARBA" id="ARBA00022786"/>
    </source>
</evidence>
<evidence type="ECO:0000313" key="8">
    <source>
        <dbReference type="EMBL" id="KAK4523581.1"/>
    </source>
</evidence>
<dbReference type="InterPro" id="IPR028889">
    <property type="entry name" value="USP"/>
</dbReference>
<dbReference type="EMBL" id="JANCYU010000017">
    <property type="protein sequence ID" value="KAK4523581.1"/>
    <property type="molecule type" value="Genomic_DNA"/>
</dbReference>